<keyword evidence="2" id="KW-0349">Heme</keyword>
<gene>
    <name evidence="8" type="ORF">D9Q98_010435</name>
</gene>
<dbReference type="GO" id="GO:0006121">
    <property type="term" value="P:mitochondrial electron transport, succinate to ubiquinone"/>
    <property type="evidence" value="ECO:0007669"/>
    <property type="project" value="TreeGrafter"/>
</dbReference>
<dbReference type="GO" id="GO:0005739">
    <property type="term" value="C:mitochondrion"/>
    <property type="evidence" value="ECO:0007669"/>
    <property type="project" value="GOC"/>
</dbReference>
<dbReference type="GO" id="GO:0016020">
    <property type="term" value="C:membrane"/>
    <property type="evidence" value="ECO:0007669"/>
    <property type="project" value="UniProtKB-SubCell"/>
</dbReference>
<evidence type="ECO:0000313" key="8">
    <source>
        <dbReference type="EMBL" id="KAI3432852.1"/>
    </source>
</evidence>
<comment type="caution">
    <text evidence="8">The sequence shown here is derived from an EMBL/GenBank/DDBJ whole genome shotgun (WGS) entry which is preliminary data.</text>
</comment>
<dbReference type="InterPro" id="IPR034804">
    <property type="entry name" value="SQR/QFR_C/D"/>
</dbReference>
<evidence type="ECO:0008006" key="10">
    <source>
        <dbReference type="Google" id="ProtNLM"/>
    </source>
</evidence>
<protein>
    <recommendedName>
        <fullName evidence="10">Succinate dehydrogenase subunit C</fullName>
    </recommendedName>
</protein>
<reference evidence="8" key="1">
    <citation type="journal article" date="2019" name="Plant J.">
        <title>Chlorella vulgaris genome assembly and annotation reveals the molecular basis for metabolic acclimation to high light conditions.</title>
        <authorList>
            <person name="Cecchin M."/>
            <person name="Marcolungo L."/>
            <person name="Rossato M."/>
            <person name="Girolomoni L."/>
            <person name="Cosentino E."/>
            <person name="Cuine S."/>
            <person name="Li-Beisson Y."/>
            <person name="Delledonne M."/>
            <person name="Ballottari M."/>
        </authorList>
    </citation>
    <scope>NUCLEOTIDE SEQUENCE</scope>
    <source>
        <strain evidence="8">211/11P</strain>
    </source>
</reference>
<evidence type="ECO:0000313" key="9">
    <source>
        <dbReference type="Proteomes" id="UP001055712"/>
    </source>
</evidence>
<dbReference type="CDD" id="cd03499">
    <property type="entry name" value="SQR_TypeC_SdhC"/>
    <property type="match status" value="1"/>
</dbReference>
<keyword evidence="4" id="KW-0479">Metal-binding</keyword>
<reference evidence="8" key="2">
    <citation type="submission" date="2020-11" db="EMBL/GenBank/DDBJ databases">
        <authorList>
            <person name="Cecchin M."/>
            <person name="Marcolungo L."/>
            <person name="Rossato M."/>
            <person name="Girolomoni L."/>
            <person name="Cosentino E."/>
            <person name="Cuine S."/>
            <person name="Li-Beisson Y."/>
            <person name="Delledonne M."/>
            <person name="Ballottari M."/>
        </authorList>
    </citation>
    <scope>NUCLEOTIDE SEQUENCE</scope>
    <source>
        <strain evidence="8">211/11P</strain>
        <tissue evidence="8">Whole cell</tissue>
    </source>
</reference>
<dbReference type="SUPFAM" id="SSF81343">
    <property type="entry name" value="Fumarate reductase respiratory complex transmembrane subunits"/>
    <property type="match status" value="1"/>
</dbReference>
<evidence type="ECO:0000256" key="5">
    <source>
        <dbReference type="ARBA" id="ARBA00022989"/>
    </source>
</evidence>
<dbReference type="GO" id="GO:0009055">
    <property type="term" value="F:electron transfer activity"/>
    <property type="evidence" value="ECO:0007669"/>
    <property type="project" value="InterPro"/>
</dbReference>
<dbReference type="Gene3D" id="1.20.1300.10">
    <property type="entry name" value="Fumarate reductase/succinate dehydrogenase, transmembrane subunit"/>
    <property type="match status" value="1"/>
</dbReference>
<keyword evidence="9" id="KW-1185">Reference proteome</keyword>
<keyword evidence="5" id="KW-1133">Transmembrane helix</keyword>
<dbReference type="OrthoDB" id="588261at2759"/>
<evidence type="ECO:0000256" key="3">
    <source>
        <dbReference type="ARBA" id="ARBA00022692"/>
    </source>
</evidence>
<keyword evidence="6" id="KW-0408">Iron</keyword>
<evidence type="ECO:0000256" key="1">
    <source>
        <dbReference type="ARBA" id="ARBA00004370"/>
    </source>
</evidence>
<evidence type="ECO:0000256" key="7">
    <source>
        <dbReference type="ARBA" id="ARBA00023136"/>
    </source>
</evidence>
<evidence type="ECO:0000256" key="6">
    <source>
        <dbReference type="ARBA" id="ARBA00023004"/>
    </source>
</evidence>
<sequence length="177" mass="18838">MLSRRLRPQSAWLAYRGFAAGNAPDYDPDFLGVPRNHAELLAKRPVSPHVFEIDGRQPHYKFPVGAISSITNRATGVALSVGTGAAAYVALTGDLGAAIVAFRDAAPLLVFPVKAAVAFPLVYHYLAGLRHIYWDHARYGNQADKHSPLEIPAMASSSKLLLGGSAAATVLAALYST</sequence>
<dbReference type="Pfam" id="PF01127">
    <property type="entry name" value="Sdh_cyt"/>
    <property type="match status" value="1"/>
</dbReference>
<keyword evidence="7" id="KW-0472">Membrane</keyword>
<keyword evidence="3" id="KW-0812">Transmembrane</keyword>
<proteinExistence type="predicted"/>
<comment type="subcellular location">
    <subcellularLocation>
        <location evidence="1">Membrane</location>
    </subcellularLocation>
</comment>
<dbReference type="Proteomes" id="UP001055712">
    <property type="component" value="Unassembled WGS sequence"/>
</dbReference>
<organism evidence="8 9">
    <name type="scientific">Chlorella vulgaris</name>
    <name type="common">Green alga</name>
    <dbReference type="NCBI Taxonomy" id="3077"/>
    <lineage>
        <taxon>Eukaryota</taxon>
        <taxon>Viridiplantae</taxon>
        <taxon>Chlorophyta</taxon>
        <taxon>core chlorophytes</taxon>
        <taxon>Trebouxiophyceae</taxon>
        <taxon>Chlorellales</taxon>
        <taxon>Chlorellaceae</taxon>
        <taxon>Chlorella clade</taxon>
        <taxon>Chlorella</taxon>
    </lineage>
</organism>
<name>A0A9D4YZ03_CHLVU</name>
<dbReference type="PANTHER" id="PTHR10978:SF5">
    <property type="entry name" value="SUCCINATE DEHYDROGENASE CYTOCHROME B560 SUBUNIT, MITOCHONDRIAL"/>
    <property type="match status" value="1"/>
</dbReference>
<dbReference type="GO" id="GO:0006099">
    <property type="term" value="P:tricarboxylic acid cycle"/>
    <property type="evidence" value="ECO:0007669"/>
    <property type="project" value="InterPro"/>
</dbReference>
<dbReference type="EMBL" id="SIDB01000005">
    <property type="protein sequence ID" value="KAI3432852.1"/>
    <property type="molecule type" value="Genomic_DNA"/>
</dbReference>
<evidence type="ECO:0000256" key="2">
    <source>
        <dbReference type="ARBA" id="ARBA00022617"/>
    </source>
</evidence>
<dbReference type="PANTHER" id="PTHR10978">
    <property type="entry name" value="SUCCINATE DEHYDROGENASE CYTOCHROME B560 SUBUNIT"/>
    <property type="match status" value="1"/>
</dbReference>
<dbReference type="GO" id="GO:0046872">
    <property type="term" value="F:metal ion binding"/>
    <property type="evidence" value="ECO:0007669"/>
    <property type="project" value="UniProtKB-KW"/>
</dbReference>
<dbReference type="InterPro" id="IPR014314">
    <property type="entry name" value="Succ_DH_cytb556"/>
</dbReference>
<evidence type="ECO:0000256" key="4">
    <source>
        <dbReference type="ARBA" id="ARBA00022723"/>
    </source>
</evidence>
<dbReference type="InterPro" id="IPR000701">
    <property type="entry name" value="SuccDH_FuR_B_TM-su"/>
</dbReference>
<accession>A0A9D4YZ03</accession>
<dbReference type="AlphaFoldDB" id="A0A9D4YZ03"/>